<dbReference type="Proteomes" id="UP001595735">
    <property type="component" value="Unassembled WGS sequence"/>
</dbReference>
<dbReference type="RefSeq" id="WP_290297002.1">
    <property type="nucleotide sequence ID" value="NZ_JAUFQR010000001.1"/>
</dbReference>
<dbReference type="InterPro" id="IPR051083">
    <property type="entry name" value="GrpII_Intron_Splice-Mob/Def"/>
</dbReference>
<dbReference type="EC" id="2.7.7.49" evidence="1"/>
<gene>
    <name evidence="11" type="ORF">ACFONJ_10955</name>
</gene>
<keyword evidence="12" id="KW-1185">Reference proteome</keyword>
<keyword evidence="3 11" id="KW-0548">Nucleotidyltransferase</keyword>
<dbReference type="PROSITE" id="PS50878">
    <property type="entry name" value="RT_POL"/>
    <property type="match status" value="1"/>
</dbReference>
<keyword evidence="2 11" id="KW-0808">Transferase</keyword>
<feature type="domain" description="Reverse transcriptase" evidence="10">
    <location>
        <begin position="69"/>
        <end position="347"/>
    </location>
</feature>
<keyword evidence="5" id="KW-0460">Magnesium</keyword>
<evidence type="ECO:0000313" key="12">
    <source>
        <dbReference type="Proteomes" id="UP001595735"/>
    </source>
</evidence>
<keyword evidence="7" id="KW-0051">Antiviral defense</keyword>
<evidence type="ECO:0000256" key="3">
    <source>
        <dbReference type="ARBA" id="ARBA00022695"/>
    </source>
</evidence>
<dbReference type="EMBL" id="JBHRYO010000002">
    <property type="protein sequence ID" value="MFC3756486.1"/>
    <property type="molecule type" value="Genomic_DNA"/>
</dbReference>
<keyword evidence="4" id="KW-0479">Metal-binding</keyword>
<dbReference type="GO" id="GO:0003964">
    <property type="term" value="F:RNA-directed DNA polymerase activity"/>
    <property type="evidence" value="ECO:0007669"/>
    <property type="project" value="UniProtKB-KW"/>
</dbReference>
<evidence type="ECO:0000256" key="4">
    <source>
        <dbReference type="ARBA" id="ARBA00022723"/>
    </source>
</evidence>
<dbReference type="PANTHER" id="PTHR34047:SF7">
    <property type="entry name" value="RNA-DIRECTED DNA POLYMERASE"/>
    <property type="match status" value="1"/>
</dbReference>
<evidence type="ECO:0000313" key="11">
    <source>
        <dbReference type="EMBL" id="MFC3756486.1"/>
    </source>
</evidence>
<dbReference type="InterPro" id="IPR000123">
    <property type="entry name" value="Reverse_transcriptase_msDNA"/>
</dbReference>
<dbReference type="CDD" id="cd03487">
    <property type="entry name" value="RT_Bac_retron_II"/>
    <property type="match status" value="1"/>
</dbReference>
<evidence type="ECO:0000256" key="8">
    <source>
        <dbReference type="ARBA" id="ARBA00034120"/>
    </source>
</evidence>
<evidence type="ECO:0000256" key="6">
    <source>
        <dbReference type="ARBA" id="ARBA00022918"/>
    </source>
</evidence>
<dbReference type="Pfam" id="PF00078">
    <property type="entry name" value="RVT_1"/>
    <property type="match status" value="1"/>
</dbReference>
<comment type="similarity">
    <text evidence="8">Belongs to the bacterial reverse transcriptase family.</text>
</comment>
<keyword evidence="6 11" id="KW-0695">RNA-directed DNA polymerase</keyword>
<comment type="catalytic activity">
    <reaction evidence="9">
        <text>DNA(n) + a 2'-deoxyribonucleoside 5'-triphosphate = DNA(n+1) + diphosphate</text>
        <dbReference type="Rhea" id="RHEA:22508"/>
        <dbReference type="Rhea" id="RHEA-COMP:17339"/>
        <dbReference type="Rhea" id="RHEA-COMP:17340"/>
        <dbReference type="ChEBI" id="CHEBI:33019"/>
        <dbReference type="ChEBI" id="CHEBI:61560"/>
        <dbReference type="ChEBI" id="CHEBI:173112"/>
        <dbReference type="EC" id="2.7.7.49"/>
    </reaction>
</comment>
<evidence type="ECO:0000256" key="5">
    <source>
        <dbReference type="ARBA" id="ARBA00022842"/>
    </source>
</evidence>
<name>A0ABV7XVV5_9FLAO</name>
<dbReference type="InterPro" id="IPR000477">
    <property type="entry name" value="RT_dom"/>
</dbReference>
<accession>A0ABV7XVV5</accession>
<sequence length="383" mass="44913">MNSFPIERFIALAKEKGHSEDYIEACVGYAKKLMTNQYPVLFTLEHLAIAMGVKSSFLRWLIGDLKTQDIVTNPIFELKQKRYQLFSIKKRRGGRREIMAPDKDLKYIQKWITFNILDKYPLKESCKGFRQNISIKDNALVHEGASKILKVDLLKFYDTITEERVYGVFKNMGYQGNLAVSLSKLCTYKHSSKYWNSFKSKEKEILSYYIKEMPAILPQGCPSSPMLANIIASKMDFRFEELAKKMNFSYSRYADDLTFSIKENGILPSVSFINKIITDEGFYMNSEKVKYMLKGQKQYVTGLTVTNGVHTSKKYRKKIARHIHFCRKFGVERHLTKVREDFLGYTTLNFHDWLYGHICFIHSIDKEYSEQLLKDFNKINWFI</sequence>
<protein>
    <recommendedName>
        <fullName evidence="1">RNA-directed DNA polymerase</fullName>
        <ecNumber evidence="1">2.7.7.49</ecNumber>
    </recommendedName>
</protein>
<dbReference type="PRINTS" id="PR00866">
    <property type="entry name" value="RNADNAPOLMS"/>
</dbReference>
<comment type="caution">
    <text evidence="11">The sequence shown here is derived from an EMBL/GenBank/DDBJ whole genome shotgun (WGS) entry which is preliminary data.</text>
</comment>
<evidence type="ECO:0000259" key="10">
    <source>
        <dbReference type="PROSITE" id="PS50878"/>
    </source>
</evidence>
<reference evidence="12" key="1">
    <citation type="journal article" date="2019" name="Int. J. Syst. Evol. Microbiol.">
        <title>The Global Catalogue of Microorganisms (GCM) 10K type strain sequencing project: providing services to taxonomists for standard genome sequencing and annotation.</title>
        <authorList>
            <consortium name="The Broad Institute Genomics Platform"/>
            <consortium name="The Broad Institute Genome Sequencing Center for Infectious Disease"/>
            <person name="Wu L."/>
            <person name="Ma J."/>
        </authorList>
    </citation>
    <scope>NUCLEOTIDE SEQUENCE [LARGE SCALE GENOMIC DNA]</scope>
    <source>
        <strain evidence="12">CECT 7798</strain>
    </source>
</reference>
<dbReference type="InterPro" id="IPR043502">
    <property type="entry name" value="DNA/RNA_pol_sf"/>
</dbReference>
<proteinExistence type="inferred from homology"/>
<evidence type="ECO:0000256" key="7">
    <source>
        <dbReference type="ARBA" id="ARBA00023118"/>
    </source>
</evidence>
<evidence type="ECO:0000256" key="1">
    <source>
        <dbReference type="ARBA" id="ARBA00012493"/>
    </source>
</evidence>
<evidence type="ECO:0000256" key="9">
    <source>
        <dbReference type="ARBA" id="ARBA00048173"/>
    </source>
</evidence>
<organism evidence="11 12">
    <name type="scientific">Chryseobacterium tructae</name>
    <dbReference type="NCBI Taxonomy" id="1037380"/>
    <lineage>
        <taxon>Bacteria</taxon>
        <taxon>Pseudomonadati</taxon>
        <taxon>Bacteroidota</taxon>
        <taxon>Flavobacteriia</taxon>
        <taxon>Flavobacteriales</taxon>
        <taxon>Weeksellaceae</taxon>
        <taxon>Chryseobacterium group</taxon>
        <taxon>Chryseobacterium</taxon>
    </lineage>
</organism>
<evidence type="ECO:0000256" key="2">
    <source>
        <dbReference type="ARBA" id="ARBA00022679"/>
    </source>
</evidence>
<dbReference type="SUPFAM" id="SSF56672">
    <property type="entry name" value="DNA/RNA polymerases"/>
    <property type="match status" value="1"/>
</dbReference>
<dbReference type="PANTHER" id="PTHR34047">
    <property type="entry name" value="NUCLEAR INTRON MATURASE 1, MITOCHONDRIAL-RELATED"/>
    <property type="match status" value="1"/>
</dbReference>